<name>A0A255GNM9_9ACTN</name>
<dbReference type="CDD" id="cd03467">
    <property type="entry name" value="Rieske"/>
    <property type="match status" value="1"/>
</dbReference>
<feature type="domain" description="Rieske" evidence="12">
    <location>
        <begin position="52"/>
        <end position="143"/>
    </location>
</feature>
<organism evidence="13 14">
    <name type="scientific">Enemella evansiae</name>
    <dbReference type="NCBI Taxonomy" id="2016499"/>
    <lineage>
        <taxon>Bacteria</taxon>
        <taxon>Bacillati</taxon>
        <taxon>Actinomycetota</taxon>
        <taxon>Actinomycetes</taxon>
        <taxon>Propionibacteriales</taxon>
        <taxon>Propionibacteriaceae</taxon>
        <taxon>Enemella</taxon>
    </lineage>
</organism>
<evidence type="ECO:0000256" key="4">
    <source>
        <dbReference type="ARBA" id="ARBA00022723"/>
    </source>
</evidence>
<keyword evidence="5" id="KW-0408">Iron</keyword>
<protein>
    <recommendedName>
        <fullName evidence="2">Cytochrome bc1 complex Rieske iron-sulfur subunit</fullName>
    </recommendedName>
    <alternativeName>
        <fullName evidence="8">Cytochrome bc1 reductase complex subunit QcrA</fullName>
    </alternativeName>
</protein>
<dbReference type="PANTHER" id="PTHR10134">
    <property type="entry name" value="CYTOCHROME B-C1 COMPLEX SUBUNIT RIESKE, MITOCHONDRIAL"/>
    <property type="match status" value="1"/>
</dbReference>
<dbReference type="Gene3D" id="2.102.10.10">
    <property type="entry name" value="Rieske [2Fe-2S] iron-sulphur domain"/>
    <property type="match status" value="1"/>
</dbReference>
<evidence type="ECO:0000256" key="2">
    <source>
        <dbReference type="ARBA" id="ARBA00015816"/>
    </source>
</evidence>
<dbReference type="PROSITE" id="PS51257">
    <property type="entry name" value="PROKAR_LIPOPROTEIN"/>
    <property type="match status" value="1"/>
</dbReference>
<comment type="function">
    <text evidence="1">Iron-sulfur subunit of the cytochrome bc1 complex, an essential component of the respiratory electron transport chain required for ATP synthesis. The bc1 complex catalyzes the oxidation of menaquinol and the reduction of cytochrome c in the respiratory chain. The bc1 complex operates through a Q-cycle mechanism that couples electron transfer to generation of the proton gradient that drives ATP synthesis.</text>
</comment>
<evidence type="ECO:0000256" key="5">
    <source>
        <dbReference type="ARBA" id="ARBA00023004"/>
    </source>
</evidence>
<dbReference type="GO" id="GO:0051537">
    <property type="term" value="F:2 iron, 2 sulfur cluster binding"/>
    <property type="evidence" value="ECO:0007669"/>
    <property type="project" value="UniProtKB-KW"/>
</dbReference>
<evidence type="ECO:0000256" key="8">
    <source>
        <dbReference type="ARBA" id="ARBA00029586"/>
    </source>
</evidence>
<dbReference type="PRINTS" id="PR00162">
    <property type="entry name" value="RIESKE"/>
</dbReference>
<feature type="chain" id="PRO_5039190759" description="Cytochrome bc1 complex Rieske iron-sulfur subunit" evidence="11">
    <location>
        <begin position="22"/>
        <end position="144"/>
    </location>
</feature>
<keyword evidence="3" id="KW-0001">2Fe-2S</keyword>
<evidence type="ECO:0000256" key="11">
    <source>
        <dbReference type="SAM" id="SignalP"/>
    </source>
</evidence>
<keyword evidence="4" id="KW-0479">Metal-binding</keyword>
<dbReference type="PROSITE" id="PS51318">
    <property type="entry name" value="TAT"/>
    <property type="match status" value="1"/>
</dbReference>
<dbReference type="FunFam" id="2.102.10.10:FF:000016">
    <property type="entry name" value="Nitrite reductase/ring-hydroxylating ferredoxin subunit"/>
    <property type="match status" value="1"/>
</dbReference>
<dbReference type="GO" id="GO:0046872">
    <property type="term" value="F:metal ion binding"/>
    <property type="evidence" value="ECO:0007669"/>
    <property type="project" value="UniProtKB-KW"/>
</dbReference>
<dbReference type="InterPro" id="IPR005805">
    <property type="entry name" value="Rieske_Fe-S_prot_C"/>
</dbReference>
<dbReference type="Proteomes" id="UP000215896">
    <property type="component" value="Unassembled WGS sequence"/>
</dbReference>
<evidence type="ECO:0000313" key="14">
    <source>
        <dbReference type="Proteomes" id="UP000215896"/>
    </source>
</evidence>
<dbReference type="OrthoDB" id="25106at2"/>
<dbReference type="InterPro" id="IPR006311">
    <property type="entry name" value="TAT_signal"/>
</dbReference>
<gene>
    <name evidence="13" type="ORF">CGZ94_08460</name>
</gene>
<dbReference type="GO" id="GO:0016705">
    <property type="term" value="F:oxidoreductase activity, acting on paired donors, with incorporation or reduction of molecular oxygen"/>
    <property type="evidence" value="ECO:0007669"/>
    <property type="project" value="UniProtKB-ARBA"/>
</dbReference>
<evidence type="ECO:0000259" key="12">
    <source>
        <dbReference type="PROSITE" id="PS51296"/>
    </source>
</evidence>
<proteinExistence type="predicted"/>
<dbReference type="RefSeq" id="WP_094405341.1">
    <property type="nucleotide sequence ID" value="NZ_NMVO01000012.1"/>
</dbReference>
<keyword evidence="6" id="KW-0411">Iron-sulfur</keyword>
<evidence type="ECO:0000313" key="13">
    <source>
        <dbReference type="EMBL" id="OYO14604.1"/>
    </source>
</evidence>
<comment type="caution">
    <text evidence="13">The sequence shown here is derived from an EMBL/GenBank/DDBJ whole genome shotgun (WGS) entry which is preliminary data.</text>
</comment>
<accession>A0A255GNM9</accession>
<reference evidence="13 14" key="1">
    <citation type="submission" date="2017-07" db="EMBL/GenBank/DDBJ databases">
        <title>Draft whole genome sequences of clinical Proprionibacteriaceae strains.</title>
        <authorList>
            <person name="Bernier A.-M."/>
            <person name="Bernard K."/>
            <person name="Domingo M.-C."/>
        </authorList>
    </citation>
    <scope>NUCLEOTIDE SEQUENCE [LARGE SCALE GENOMIC DNA]</scope>
    <source>
        <strain evidence="13 14">NML 030167</strain>
    </source>
</reference>
<evidence type="ECO:0000256" key="10">
    <source>
        <dbReference type="SAM" id="MobiDB-lite"/>
    </source>
</evidence>
<comment type="cofactor">
    <cofactor evidence="9">
        <name>[2Fe-2S] cluster</name>
        <dbReference type="ChEBI" id="CHEBI:190135"/>
    </cofactor>
</comment>
<dbReference type="Pfam" id="PF00355">
    <property type="entry name" value="Rieske"/>
    <property type="match status" value="1"/>
</dbReference>
<evidence type="ECO:0000256" key="7">
    <source>
        <dbReference type="ARBA" id="ARBA00023157"/>
    </source>
</evidence>
<evidence type="ECO:0000256" key="6">
    <source>
        <dbReference type="ARBA" id="ARBA00023014"/>
    </source>
</evidence>
<dbReference type="GO" id="GO:0016020">
    <property type="term" value="C:membrane"/>
    <property type="evidence" value="ECO:0007669"/>
    <property type="project" value="InterPro"/>
</dbReference>
<keyword evidence="11" id="KW-0732">Signal</keyword>
<keyword evidence="7" id="KW-1015">Disulfide bond</keyword>
<dbReference type="InterPro" id="IPR036922">
    <property type="entry name" value="Rieske_2Fe-2S_sf"/>
</dbReference>
<dbReference type="EMBL" id="NMVO01000012">
    <property type="protein sequence ID" value="OYO14604.1"/>
    <property type="molecule type" value="Genomic_DNA"/>
</dbReference>
<evidence type="ECO:0000256" key="9">
    <source>
        <dbReference type="ARBA" id="ARBA00034078"/>
    </source>
</evidence>
<dbReference type="SUPFAM" id="SSF50022">
    <property type="entry name" value="ISP domain"/>
    <property type="match status" value="1"/>
</dbReference>
<sequence length="144" mass="13850">MTSRRSLLGAAGGLSALAVGALTGCSSGAGSRDSRSSAPPAGGASAPAAPAGAVASTAEIPVGSGKILPAAQLVVTQPTAGEFVGLSAFCTHQGCIVSQLRGNTIVCGCHGSQFGLDGAVQKGPADKPLEKIPVRVEGDGIVKG</sequence>
<dbReference type="GO" id="GO:0004497">
    <property type="term" value="F:monooxygenase activity"/>
    <property type="evidence" value="ECO:0007669"/>
    <property type="project" value="UniProtKB-ARBA"/>
</dbReference>
<evidence type="ECO:0000256" key="1">
    <source>
        <dbReference type="ARBA" id="ARBA00002494"/>
    </source>
</evidence>
<dbReference type="AlphaFoldDB" id="A0A255GNM9"/>
<feature type="region of interest" description="Disordered" evidence="10">
    <location>
        <begin position="29"/>
        <end position="50"/>
    </location>
</feature>
<feature type="signal peptide" evidence="11">
    <location>
        <begin position="1"/>
        <end position="21"/>
    </location>
</feature>
<evidence type="ECO:0000256" key="3">
    <source>
        <dbReference type="ARBA" id="ARBA00022714"/>
    </source>
</evidence>
<dbReference type="PROSITE" id="PS51296">
    <property type="entry name" value="RIESKE"/>
    <property type="match status" value="1"/>
</dbReference>
<dbReference type="InterPro" id="IPR017941">
    <property type="entry name" value="Rieske_2Fe-2S"/>
</dbReference>
<keyword evidence="14" id="KW-1185">Reference proteome</keyword>
<dbReference type="InterPro" id="IPR014349">
    <property type="entry name" value="Rieske_Fe-S_prot"/>
</dbReference>